<dbReference type="InterPro" id="IPR016009">
    <property type="entry name" value="tRNA_MeTrfase_TRMD/TRM10"/>
</dbReference>
<protein>
    <recommendedName>
        <fullName evidence="6 15">tRNA (guanine-N(1)-)-methyltransferase</fullName>
        <ecNumber evidence="5 15">2.1.1.228</ecNumber>
    </recommendedName>
    <alternativeName>
        <fullName evidence="12 15">M1G-methyltransferase</fullName>
    </alternativeName>
    <alternativeName>
        <fullName evidence="13 15">tRNA [GM37] methyltransferase</fullName>
    </alternativeName>
</protein>
<dbReference type="InterPro" id="IPR002649">
    <property type="entry name" value="tRNA_m1G_MeTrfase_TrmD"/>
</dbReference>
<evidence type="ECO:0000256" key="13">
    <source>
        <dbReference type="ARBA" id="ARBA00033392"/>
    </source>
</evidence>
<organism evidence="20 21">
    <name type="scientific">Qipengyuania oceanensis</name>
    <dbReference type="NCBI Taxonomy" id="1463597"/>
    <lineage>
        <taxon>Bacteria</taxon>
        <taxon>Pseudomonadati</taxon>
        <taxon>Pseudomonadota</taxon>
        <taxon>Alphaproteobacteria</taxon>
        <taxon>Sphingomonadales</taxon>
        <taxon>Erythrobacteraceae</taxon>
        <taxon>Qipengyuania</taxon>
    </lineage>
</organism>
<dbReference type="AlphaFoldDB" id="A0A844YBM2"/>
<dbReference type="GO" id="GO:0005829">
    <property type="term" value="C:cytosol"/>
    <property type="evidence" value="ECO:0007669"/>
    <property type="project" value="TreeGrafter"/>
</dbReference>
<dbReference type="InterPro" id="IPR029026">
    <property type="entry name" value="tRNA_m1G_MTases_N"/>
</dbReference>
<comment type="similarity">
    <text evidence="3 15 17">Belongs to the RNA methyltransferase TrmD family.</text>
</comment>
<name>A0A844YBM2_9SPHN</name>
<dbReference type="PANTHER" id="PTHR46417">
    <property type="entry name" value="TRNA (GUANINE-N(1)-)-METHYLTRANSFERASE"/>
    <property type="match status" value="1"/>
</dbReference>
<keyword evidence="11 15" id="KW-0819">tRNA processing</keyword>
<evidence type="ECO:0000256" key="4">
    <source>
        <dbReference type="ARBA" id="ARBA00011738"/>
    </source>
</evidence>
<evidence type="ECO:0000259" key="19">
    <source>
        <dbReference type="Pfam" id="PF01746"/>
    </source>
</evidence>
<dbReference type="InterPro" id="IPR023148">
    <property type="entry name" value="tRNA_m1G_MeTrfase_C_sf"/>
</dbReference>
<evidence type="ECO:0000256" key="18">
    <source>
        <dbReference type="SAM" id="MobiDB-lite"/>
    </source>
</evidence>
<dbReference type="RefSeq" id="WP_160671068.1">
    <property type="nucleotide sequence ID" value="NZ_WTYN01000001.1"/>
</dbReference>
<evidence type="ECO:0000256" key="6">
    <source>
        <dbReference type="ARBA" id="ARBA00014679"/>
    </source>
</evidence>
<dbReference type="SUPFAM" id="SSF75217">
    <property type="entry name" value="alpha/beta knot"/>
    <property type="match status" value="1"/>
</dbReference>
<dbReference type="GO" id="GO:0052906">
    <property type="term" value="F:tRNA (guanine(37)-N1)-methyltransferase activity"/>
    <property type="evidence" value="ECO:0007669"/>
    <property type="project" value="UniProtKB-UniRule"/>
</dbReference>
<comment type="subcellular location">
    <subcellularLocation>
        <location evidence="2 15 17">Cytoplasm</location>
    </subcellularLocation>
</comment>
<reference evidence="20 21" key="1">
    <citation type="submission" date="2019-12" db="EMBL/GenBank/DDBJ databases">
        <title>Genomic-based taxomic classification of the family Erythrobacteraceae.</title>
        <authorList>
            <person name="Xu L."/>
        </authorList>
    </citation>
    <scope>NUCLEOTIDE SEQUENCE [LARGE SCALE GENOMIC DNA]</scope>
    <source>
        <strain evidence="20 21">MCCC 1A09965</strain>
    </source>
</reference>
<evidence type="ECO:0000256" key="14">
    <source>
        <dbReference type="ARBA" id="ARBA00047783"/>
    </source>
</evidence>
<evidence type="ECO:0000256" key="12">
    <source>
        <dbReference type="ARBA" id="ARBA00029736"/>
    </source>
</evidence>
<evidence type="ECO:0000256" key="2">
    <source>
        <dbReference type="ARBA" id="ARBA00004496"/>
    </source>
</evidence>
<evidence type="ECO:0000256" key="3">
    <source>
        <dbReference type="ARBA" id="ARBA00007630"/>
    </source>
</evidence>
<proteinExistence type="inferred from homology"/>
<dbReference type="Pfam" id="PF01746">
    <property type="entry name" value="tRNA_m1G_MT"/>
    <property type="match status" value="1"/>
</dbReference>
<feature type="region of interest" description="Disordered" evidence="18">
    <location>
        <begin position="209"/>
        <end position="249"/>
    </location>
</feature>
<dbReference type="Gene3D" id="1.10.1270.20">
    <property type="entry name" value="tRNA(m1g37)methyltransferase, domain 2"/>
    <property type="match status" value="1"/>
</dbReference>
<dbReference type="NCBIfam" id="TIGR00088">
    <property type="entry name" value="trmD"/>
    <property type="match status" value="1"/>
</dbReference>
<evidence type="ECO:0000256" key="1">
    <source>
        <dbReference type="ARBA" id="ARBA00002634"/>
    </source>
</evidence>
<feature type="compositionally biased region" description="Basic and acidic residues" evidence="18">
    <location>
        <begin position="212"/>
        <end position="249"/>
    </location>
</feature>
<evidence type="ECO:0000313" key="20">
    <source>
        <dbReference type="EMBL" id="MXO61920.1"/>
    </source>
</evidence>
<evidence type="ECO:0000256" key="7">
    <source>
        <dbReference type="ARBA" id="ARBA00022490"/>
    </source>
</evidence>
<evidence type="ECO:0000256" key="10">
    <source>
        <dbReference type="ARBA" id="ARBA00022691"/>
    </source>
</evidence>
<dbReference type="OrthoDB" id="9807416at2"/>
<dbReference type="EMBL" id="WTYN01000001">
    <property type="protein sequence ID" value="MXO61920.1"/>
    <property type="molecule type" value="Genomic_DNA"/>
</dbReference>
<evidence type="ECO:0000256" key="15">
    <source>
        <dbReference type="HAMAP-Rule" id="MF_00605"/>
    </source>
</evidence>
<keyword evidence="8 15" id="KW-0489">Methyltransferase</keyword>
<dbReference type="Gene3D" id="3.40.1280.10">
    <property type="match status" value="1"/>
</dbReference>
<evidence type="ECO:0000256" key="11">
    <source>
        <dbReference type="ARBA" id="ARBA00022694"/>
    </source>
</evidence>
<feature type="domain" description="tRNA methyltransferase TRMD/TRM10-type" evidence="19">
    <location>
        <begin position="6"/>
        <end position="227"/>
    </location>
</feature>
<evidence type="ECO:0000256" key="16">
    <source>
        <dbReference type="PIRSR" id="PIRSR000386-1"/>
    </source>
</evidence>
<comment type="caution">
    <text evidence="20">The sequence shown here is derived from an EMBL/GenBank/DDBJ whole genome shotgun (WGS) entry which is preliminary data.</text>
</comment>
<accession>A0A844YBM2</accession>
<evidence type="ECO:0000256" key="5">
    <source>
        <dbReference type="ARBA" id="ARBA00012807"/>
    </source>
</evidence>
<comment type="function">
    <text evidence="1 15 17">Specifically methylates guanosine-37 in various tRNAs.</text>
</comment>
<comment type="subunit">
    <text evidence="4 15 17">Homodimer.</text>
</comment>
<dbReference type="PIRSF" id="PIRSF000386">
    <property type="entry name" value="tRNA_mtase"/>
    <property type="match status" value="1"/>
</dbReference>
<keyword evidence="10 15" id="KW-0949">S-adenosyl-L-methionine</keyword>
<evidence type="ECO:0000256" key="8">
    <source>
        <dbReference type="ARBA" id="ARBA00022603"/>
    </source>
</evidence>
<gene>
    <name evidence="15 20" type="primary">trmD</name>
    <name evidence="20" type="ORF">GRI48_02735</name>
</gene>
<feature type="binding site" evidence="15 16">
    <location>
        <position position="114"/>
    </location>
    <ligand>
        <name>S-adenosyl-L-methionine</name>
        <dbReference type="ChEBI" id="CHEBI:59789"/>
    </ligand>
</feature>
<keyword evidence="7 15" id="KW-0963">Cytoplasm</keyword>
<dbReference type="CDD" id="cd18080">
    <property type="entry name" value="TrmD-like"/>
    <property type="match status" value="1"/>
</dbReference>
<dbReference type="EC" id="2.1.1.228" evidence="5 15"/>
<dbReference type="InterPro" id="IPR029028">
    <property type="entry name" value="Alpha/beta_knot_MTases"/>
</dbReference>
<dbReference type="PANTHER" id="PTHR46417:SF1">
    <property type="entry name" value="TRNA (GUANINE-N(1)-)-METHYLTRANSFERASE"/>
    <property type="match status" value="1"/>
</dbReference>
<dbReference type="HAMAP" id="MF_00605">
    <property type="entry name" value="TrmD"/>
    <property type="match status" value="1"/>
</dbReference>
<keyword evidence="21" id="KW-1185">Reference proteome</keyword>
<dbReference type="Proteomes" id="UP000445582">
    <property type="component" value="Unassembled WGS sequence"/>
</dbReference>
<evidence type="ECO:0000256" key="17">
    <source>
        <dbReference type="RuleBase" id="RU003464"/>
    </source>
</evidence>
<evidence type="ECO:0000256" key="9">
    <source>
        <dbReference type="ARBA" id="ARBA00022679"/>
    </source>
</evidence>
<dbReference type="NCBIfam" id="NF000648">
    <property type="entry name" value="PRK00026.1"/>
    <property type="match status" value="1"/>
</dbReference>
<evidence type="ECO:0000313" key="21">
    <source>
        <dbReference type="Proteomes" id="UP000445582"/>
    </source>
</evidence>
<dbReference type="GO" id="GO:0002939">
    <property type="term" value="P:tRNA N1-guanine methylation"/>
    <property type="evidence" value="ECO:0007669"/>
    <property type="project" value="TreeGrafter"/>
</dbReference>
<keyword evidence="9 15" id="KW-0808">Transferase</keyword>
<sequence>MTFAATILTLYPEMFPGPLGVSLAGRALEQGKWSCEAVQLRDFATDKHRTVDDTPAGGGAGMVLKPDVLSRALDHAIGSRPDAPVLAMTPRGRPITQARIRQIASGGGVTILCGRFEGFDERIFEAYPQIEQVSLADIVLSGGEPAALAILDACIRLLPGVMGAPDSGAEESFEEGLLEYPHYTRPQEWEGRTIPEVLRSGDHAKIAAWRKQRSEDDTRLRRPDLWERHRDVRDQPASGARHEQKDQGT</sequence>
<comment type="caution">
    <text evidence="15">Lacks conserved residue(s) required for the propagation of feature annotation.</text>
</comment>
<comment type="catalytic activity">
    <reaction evidence="14 15 17">
        <text>guanosine(37) in tRNA + S-adenosyl-L-methionine = N(1)-methylguanosine(37) in tRNA + S-adenosyl-L-homocysteine + H(+)</text>
        <dbReference type="Rhea" id="RHEA:36899"/>
        <dbReference type="Rhea" id="RHEA-COMP:10145"/>
        <dbReference type="Rhea" id="RHEA-COMP:10147"/>
        <dbReference type="ChEBI" id="CHEBI:15378"/>
        <dbReference type="ChEBI" id="CHEBI:57856"/>
        <dbReference type="ChEBI" id="CHEBI:59789"/>
        <dbReference type="ChEBI" id="CHEBI:73542"/>
        <dbReference type="ChEBI" id="CHEBI:74269"/>
        <dbReference type="EC" id="2.1.1.228"/>
    </reaction>
</comment>